<evidence type="ECO:0000259" key="10">
    <source>
        <dbReference type="Pfam" id="PF16529"/>
    </source>
</evidence>
<sequence length="1324" mass="143673">MASPKTPNHTQTPFDIHNFFPPPPYPTHHPPSYPPPTAVSSASSFFPYPSLPPPPLHANAGPQILALINNNAITNSNNTLTITNNSQTAPCGSCSNTAKKGRRVSGDYAAYDVDAVERDPQQLEVNPITKYGSDPELVIGRQIAVNKYYICYGLKAGNVRVLNLNTASRSLFRGHTKRVTDMVFFADDVHLLASVSVEGRVFAWRIREGPDEEDKPQITGDVVVAIQFVGGRDGEGDYVHPRLCWHCDKQDVLVAGIGKCVLRINTTKIGQAEGLSADAPIRCPVDSLIDGVQLVGKHEGDITDLSMCKWATTRFVSASADGTVKIWEDGKAVPLIVLKPHGGHPVNSATFMIAPHQAGHIVLVTAGPLNQQVKIWVSTSEEGWLLPSHAESWKCTQTLELKSSAQPQVEEAFFNQVVALSRAGLLLIANAKKNSVYAVHLEYGANPASTRMDYVAEFKVTLPILSFTGTTNPPSEHSAKLYCVQTLAIQQYSLDLCQCLPPPLESGGLEKSDSSVLHDASNAEGFAALDLNGRRLSGFPFSSSATKPTIQVGSSDTATAVMYHVRSASFEALDSREFMTSNIETKPISLARTTSDADTVCVASPPLPLSPGLSRKISGFRNPTNSSELGPSLSEHGGSQPVIDYLVNRQMETNRANLSDVPSLENDAKNNNKKVALNDVSRVHNHPIVFKHPTHLITPSEILMAVSSSETTHIFECKNKEEVSVQDVVVNSDMGNAEVEVKEVGEIPTHNDEFGSQGETQTLVSGNREKYFCSQAFGLGIEMATDCCDISAENYAVDEAPEVDGVSVMERFAQSPHNGKEKVHDSIRDVDGKALESAMTSAFPQSGAPSVKGRNQKERNSQTLGQSSTSSGVLNSANSFGERGGNSNLPSTDAAFPQIMAMQDMLNQLMAMQKELQKQMSSLVNLPVTKEGRRLEAALGRSIEKAVKANNDALWARFQEENAKNERLLRDRTHQMTGLVTNLINKELTPLVEKTVKKELAAVGPAIVRTINPSIEKTIGLAITDSFQRGVGDKAVNHLERSVNSRLEATVGRQIQAQFQTSGKQALQDALKSNLEASVIPAFDKSCRAMFEQVNATFQRGMVEHTTAAQQHFESAHSSLAHALRDTINSASSIAQSLSGELADGQRKLLSLAATRANTSAVNPLVPQLSNGSLFGLHEQVEVPVDPTRELSRLIAERKYEEAFTASLQRSDMSTVSWLCAQVDLHGILSLLPVPLSQGVLLSLLQQLSCDINKDSTRKLAWITDIAAAINPSDPMIAVHVRPIFEQVYQRLNHLRSLPTISGAELSSIRLPMHVINSILTTFK</sequence>
<dbReference type="PANTHER" id="PTHR15598:SF5">
    <property type="entry name" value="ENHANCER OF MRNA-DECAPPING PROTEIN 4"/>
    <property type="match status" value="1"/>
</dbReference>
<dbReference type="FunFam" id="1.10.220.100:FF:000001">
    <property type="entry name" value="Enhancer of mRNA-decapping protein 4"/>
    <property type="match status" value="1"/>
</dbReference>
<evidence type="ECO:0000256" key="4">
    <source>
        <dbReference type="ARBA" id="ARBA00022574"/>
    </source>
</evidence>
<feature type="region of interest" description="Disordered" evidence="9">
    <location>
        <begin position="613"/>
        <end position="640"/>
    </location>
</feature>
<evidence type="ECO:0000259" key="11">
    <source>
        <dbReference type="Pfam" id="PF21289"/>
    </source>
</evidence>
<dbReference type="Gene3D" id="2.130.10.10">
    <property type="entry name" value="YVTN repeat-like/Quinoprotein amine dehydrogenase"/>
    <property type="match status" value="1"/>
</dbReference>
<comment type="subcellular location">
    <subcellularLocation>
        <location evidence="1">Cytoplasm</location>
        <location evidence="1">P-body</location>
    </subcellularLocation>
</comment>
<keyword evidence="3" id="KW-0963">Cytoplasm</keyword>
<dbReference type="InterPro" id="IPR049404">
    <property type="entry name" value="EDC4_C"/>
</dbReference>
<dbReference type="PROSITE" id="PS50082">
    <property type="entry name" value="WD_REPEATS_2"/>
    <property type="match status" value="1"/>
</dbReference>
<dbReference type="EMBL" id="JANJYI010000008">
    <property type="protein sequence ID" value="KAK2639997.1"/>
    <property type="molecule type" value="Genomic_DNA"/>
</dbReference>
<keyword evidence="4 7" id="KW-0853">WD repeat</keyword>
<evidence type="ECO:0000256" key="6">
    <source>
        <dbReference type="ARBA" id="ARBA00023054"/>
    </source>
</evidence>
<comment type="similarity">
    <text evidence="2">Belongs to the WD repeat EDC4 family.</text>
</comment>
<dbReference type="InterPro" id="IPR044938">
    <property type="entry name" value="EDC4_C_sf"/>
</dbReference>
<feature type="compositionally biased region" description="Polar residues" evidence="9">
    <location>
        <begin position="1"/>
        <end position="13"/>
    </location>
</feature>
<feature type="repeat" description="WD" evidence="7">
    <location>
        <begin position="295"/>
        <end position="328"/>
    </location>
</feature>
<dbReference type="PANTHER" id="PTHR15598">
    <property type="entry name" value="ENHANCER OF MRNA-DECAPPING PROTEIN 4"/>
    <property type="match status" value="1"/>
</dbReference>
<evidence type="ECO:0000256" key="7">
    <source>
        <dbReference type="PROSITE-ProRule" id="PRU00221"/>
    </source>
</evidence>
<dbReference type="InterPro" id="IPR001680">
    <property type="entry name" value="WD40_rpt"/>
</dbReference>
<evidence type="ECO:0000256" key="3">
    <source>
        <dbReference type="ARBA" id="ARBA00022490"/>
    </source>
</evidence>
<keyword evidence="6 8" id="KW-0175">Coiled coil</keyword>
<protein>
    <recommendedName>
        <fullName evidence="14">Enhancer of mRNA-decapping protein 4</fullName>
    </recommendedName>
</protein>
<evidence type="ECO:0000256" key="1">
    <source>
        <dbReference type="ARBA" id="ARBA00004201"/>
    </source>
</evidence>
<proteinExistence type="inferred from homology"/>
<name>A0AAD9TPU1_9ROSI</name>
<dbReference type="InterPro" id="IPR036322">
    <property type="entry name" value="WD40_repeat_dom_sf"/>
</dbReference>
<dbReference type="InterPro" id="IPR045152">
    <property type="entry name" value="EDC4-like"/>
</dbReference>
<keyword evidence="5" id="KW-0677">Repeat</keyword>
<evidence type="ECO:0000313" key="13">
    <source>
        <dbReference type="Proteomes" id="UP001280121"/>
    </source>
</evidence>
<feature type="compositionally biased region" description="Low complexity" evidence="9">
    <location>
        <begin position="861"/>
        <end position="874"/>
    </location>
</feature>
<keyword evidence="13" id="KW-1185">Reference proteome</keyword>
<comment type="caution">
    <text evidence="12">The sequence shown here is derived from an EMBL/GenBank/DDBJ whole genome shotgun (WGS) entry which is preliminary data.</text>
</comment>
<dbReference type="Gene3D" id="1.10.220.100">
    <property type="entry name" value="conserved c-terminal region of ge- 1"/>
    <property type="match status" value="1"/>
</dbReference>
<gene>
    <name evidence="12" type="ORF">Ddye_027792</name>
</gene>
<dbReference type="InterPro" id="IPR032401">
    <property type="entry name" value="EDC4_WD40"/>
</dbReference>
<feature type="compositionally biased region" description="Pro residues" evidence="9">
    <location>
        <begin position="20"/>
        <end position="37"/>
    </location>
</feature>
<evidence type="ECO:0000313" key="12">
    <source>
        <dbReference type="EMBL" id="KAK2639997.1"/>
    </source>
</evidence>
<reference evidence="12" key="1">
    <citation type="journal article" date="2023" name="Plant J.">
        <title>Genome sequences and population genomics provide insights into the demographic history, inbreeding, and mutation load of two 'living fossil' tree species of Dipteronia.</title>
        <authorList>
            <person name="Feng Y."/>
            <person name="Comes H.P."/>
            <person name="Chen J."/>
            <person name="Zhu S."/>
            <person name="Lu R."/>
            <person name="Zhang X."/>
            <person name="Li P."/>
            <person name="Qiu J."/>
            <person name="Olsen K.M."/>
            <person name="Qiu Y."/>
        </authorList>
    </citation>
    <scope>NUCLEOTIDE SEQUENCE</scope>
    <source>
        <strain evidence="12">KIB01</strain>
    </source>
</reference>
<dbReference type="GO" id="GO:0000932">
    <property type="term" value="C:P-body"/>
    <property type="evidence" value="ECO:0007669"/>
    <property type="project" value="UniProtKB-SubCell"/>
</dbReference>
<dbReference type="GO" id="GO:0031087">
    <property type="term" value="P:deadenylation-independent decapping of nuclear-transcribed mRNA"/>
    <property type="evidence" value="ECO:0007669"/>
    <property type="project" value="InterPro"/>
</dbReference>
<feature type="region of interest" description="Disordered" evidence="9">
    <location>
        <begin position="1"/>
        <end position="39"/>
    </location>
</feature>
<feature type="compositionally biased region" description="Polar residues" evidence="9">
    <location>
        <begin position="875"/>
        <end position="891"/>
    </location>
</feature>
<dbReference type="Pfam" id="PF21289">
    <property type="entry name" value="EDC4_C"/>
    <property type="match status" value="1"/>
</dbReference>
<dbReference type="SUPFAM" id="SSF50978">
    <property type="entry name" value="WD40 repeat-like"/>
    <property type="match status" value="1"/>
</dbReference>
<feature type="domain" description="Enhancer of mRNA-decapping protein 4 WD40 repeat region" evidence="10">
    <location>
        <begin position="124"/>
        <end position="441"/>
    </location>
</feature>
<evidence type="ECO:0008006" key="14">
    <source>
        <dbReference type="Google" id="ProtNLM"/>
    </source>
</evidence>
<feature type="region of interest" description="Disordered" evidence="9">
    <location>
        <begin position="840"/>
        <end position="892"/>
    </location>
</feature>
<evidence type="ECO:0000256" key="2">
    <source>
        <dbReference type="ARBA" id="ARBA00009639"/>
    </source>
</evidence>
<evidence type="ECO:0000256" key="9">
    <source>
        <dbReference type="SAM" id="MobiDB-lite"/>
    </source>
</evidence>
<evidence type="ECO:0000256" key="5">
    <source>
        <dbReference type="ARBA" id="ARBA00022737"/>
    </source>
</evidence>
<evidence type="ECO:0000256" key="8">
    <source>
        <dbReference type="SAM" id="Coils"/>
    </source>
</evidence>
<feature type="coiled-coil region" evidence="8">
    <location>
        <begin position="899"/>
        <end position="926"/>
    </location>
</feature>
<dbReference type="Proteomes" id="UP001280121">
    <property type="component" value="Unassembled WGS sequence"/>
</dbReference>
<dbReference type="Pfam" id="PF16529">
    <property type="entry name" value="Ge1_WD40"/>
    <property type="match status" value="1"/>
</dbReference>
<organism evidence="12 13">
    <name type="scientific">Dipteronia dyeriana</name>
    <dbReference type="NCBI Taxonomy" id="168575"/>
    <lineage>
        <taxon>Eukaryota</taxon>
        <taxon>Viridiplantae</taxon>
        <taxon>Streptophyta</taxon>
        <taxon>Embryophyta</taxon>
        <taxon>Tracheophyta</taxon>
        <taxon>Spermatophyta</taxon>
        <taxon>Magnoliopsida</taxon>
        <taxon>eudicotyledons</taxon>
        <taxon>Gunneridae</taxon>
        <taxon>Pentapetalae</taxon>
        <taxon>rosids</taxon>
        <taxon>malvids</taxon>
        <taxon>Sapindales</taxon>
        <taxon>Sapindaceae</taxon>
        <taxon>Hippocastanoideae</taxon>
        <taxon>Acereae</taxon>
        <taxon>Dipteronia</taxon>
    </lineage>
</organism>
<accession>A0AAD9TPU1</accession>
<dbReference type="SMART" id="SM00320">
    <property type="entry name" value="WD40"/>
    <property type="match status" value="2"/>
</dbReference>
<feature type="domain" description="Enhancer of mRNA-decapping protein 4 C-terminal" evidence="11">
    <location>
        <begin position="1193"/>
        <end position="1294"/>
    </location>
</feature>
<dbReference type="InterPro" id="IPR015943">
    <property type="entry name" value="WD40/YVTN_repeat-like_dom_sf"/>
</dbReference>